<dbReference type="SMART" id="SM00481">
    <property type="entry name" value="POLIIIAc"/>
    <property type="match status" value="1"/>
</dbReference>
<dbReference type="InterPro" id="IPR016195">
    <property type="entry name" value="Pol/histidinol_Pase-like"/>
</dbReference>
<reference evidence="2 5" key="2">
    <citation type="submission" date="2022-05" db="EMBL/GenBank/DDBJ databases">
        <title>Genome Sequencing of Bee-Associated Microbes.</title>
        <authorList>
            <person name="Dunlap C."/>
        </authorList>
    </citation>
    <scope>NUCLEOTIDE SEQUENCE [LARGE SCALE GENOMIC DNA]</scope>
    <source>
        <strain evidence="2 5">NRRL B-23120</strain>
    </source>
</reference>
<dbReference type="EMBL" id="CP026520">
    <property type="protein sequence ID" value="QAV18711.1"/>
    <property type="molecule type" value="Genomic_DNA"/>
</dbReference>
<dbReference type="OrthoDB" id="9804333at2"/>
<feature type="domain" description="Polymerase/histidinol phosphatase N-terminal" evidence="1">
    <location>
        <begin position="157"/>
        <end position="217"/>
    </location>
</feature>
<dbReference type="PANTHER" id="PTHR42924">
    <property type="entry name" value="EXONUCLEASE"/>
    <property type="match status" value="1"/>
</dbReference>
<dbReference type="GO" id="GO:0035312">
    <property type="term" value="F:5'-3' DNA exonuclease activity"/>
    <property type="evidence" value="ECO:0007669"/>
    <property type="project" value="TreeGrafter"/>
</dbReference>
<dbReference type="SUPFAM" id="SSF89550">
    <property type="entry name" value="PHP domain-like"/>
    <property type="match status" value="1"/>
</dbReference>
<dbReference type="EMBL" id="JAMDMJ010000033">
    <property type="protein sequence ID" value="MCY9598669.1"/>
    <property type="molecule type" value="Genomic_DNA"/>
</dbReference>
<keyword evidence="5" id="KW-1185">Reference proteome</keyword>
<sequence length="489" mass="54815">MMSTVICTEVREASLLPGPSLLTYSFSMKEPMDWISLVITYEKLDWMQVFVKDPGGFIRMQYTGKKRAERILLGRLQENCSIGSVPGDVGAGTWKAEVIAYARDEDSMFKLEWMHGKGVSAESSTVPIAIGIPWVTLDGDARYEQERLNCGARWYKGDFHMHTSLSDGKQSPEQLMESSLRQQLDFIVVTEHNHRHTAWPSHDRLLALPGMEVTATQGHWNVLGITDWLPLYDEKGTLTMEDAEGMNRIIAAAREQGAVCSLNHPYLAPWDWRFGRAELSLFHAIEIWNDPTYEGNAEAAERALMLWDACWARGLRLAGIGGSDTHLLPHESYMEGGPPSLVGDPATYVYCDELSEVQLLDAVKKGRCIVSRGPQLEPRIYSGGRQILPGDQVSIDAQAAVPIRYSIAVKGIKEKGKLIWLLNGLPVFEAVVNEDGPYVYETEWTGEAYRWLRVELRSEYGTLLAFINPIYANPIGCSSLTWEEVNAEL</sequence>
<evidence type="ECO:0000259" key="1">
    <source>
        <dbReference type="SMART" id="SM00481"/>
    </source>
</evidence>
<dbReference type="InterPro" id="IPR003141">
    <property type="entry name" value="Pol/His_phosphatase_N"/>
</dbReference>
<proteinExistence type="predicted"/>
<dbReference type="PANTHER" id="PTHR42924:SF3">
    <property type="entry name" value="POLYMERASE_HISTIDINOL PHOSPHATASE N-TERMINAL DOMAIN-CONTAINING PROTEIN"/>
    <property type="match status" value="1"/>
</dbReference>
<evidence type="ECO:0000313" key="2">
    <source>
        <dbReference type="EMBL" id="MCY9598669.1"/>
    </source>
</evidence>
<dbReference type="KEGG" id="pchi:PC41400_13890"/>
<reference evidence="3 4" key="1">
    <citation type="submission" date="2018-01" db="EMBL/GenBank/DDBJ databases">
        <title>The whole genome sequencing and assembly of Paenibacillus chitinolyticus KCCM 41400 strain.</title>
        <authorList>
            <person name="Kim J.-Y."/>
            <person name="Park M.-K."/>
            <person name="Lee Y.-J."/>
            <person name="Yi H."/>
            <person name="Bahn Y.-S."/>
            <person name="Kim J.F."/>
            <person name="Lee D.-W."/>
        </authorList>
    </citation>
    <scope>NUCLEOTIDE SEQUENCE [LARGE SCALE GENOMIC DNA]</scope>
    <source>
        <strain evidence="3 4">KCCM 41400</strain>
    </source>
</reference>
<dbReference type="Proteomes" id="UP000288943">
    <property type="component" value="Chromosome"/>
</dbReference>
<accession>A0A410WWU6</accession>
<dbReference type="GO" id="GO:0004534">
    <property type="term" value="F:5'-3' RNA exonuclease activity"/>
    <property type="evidence" value="ECO:0007669"/>
    <property type="project" value="TreeGrafter"/>
</dbReference>
<protein>
    <submittedName>
        <fullName evidence="2">CehA/McbA family metallohydrolase</fullName>
    </submittedName>
    <submittedName>
        <fullName evidence="3">Histidinol phosphatase</fullName>
    </submittedName>
</protein>
<dbReference type="AlphaFoldDB" id="A0A410WWU6"/>
<evidence type="ECO:0000313" key="3">
    <source>
        <dbReference type="EMBL" id="QAV18711.1"/>
    </source>
</evidence>
<dbReference type="Gene3D" id="3.20.20.140">
    <property type="entry name" value="Metal-dependent hydrolases"/>
    <property type="match status" value="1"/>
</dbReference>
<dbReference type="InterPro" id="IPR052018">
    <property type="entry name" value="PHP_domain"/>
</dbReference>
<dbReference type="Proteomes" id="UP001527202">
    <property type="component" value="Unassembled WGS sequence"/>
</dbReference>
<evidence type="ECO:0000313" key="5">
    <source>
        <dbReference type="Proteomes" id="UP001527202"/>
    </source>
</evidence>
<evidence type="ECO:0000313" key="4">
    <source>
        <dbReference type="Proteomes" id="UP000288943"/>
    </source>
</evidence>
<dbReference type="RefSeq" id="WP_042227877.1">
    <property type="nucleotide sequence ID" value="NZ_CP026520.1"/>
</dbReference>
<dbReference type="NCBIfam" id="NF038032">
    <property type="entry name" value="CehA_McbA_metalo"/>
    <property type="match status" value="1"/>
</dbReference>
<dbReference type="GeneID" id="95375903"/>
<name>A0A410WWU6_9BACL</name>
<organism evidence="3 4">
    <name type="scientific">Paenibacillus chitinolyticus</name>
    <dbReference type="NCBI Taxonomy" id="79263"/>
    <lineage>
        <taxon>Bacteria</taxon>
        <taxon>Bacillati</taxon>
        <taxon>Bacillota</taxon>
        <taxon>Bacilli</taxon>
        <taxon>Bacillales</taxon>
        <taxon>Paenibacillaceae</taxon>
        <taxon>Paenibacillus</taxon>
    </lineage>
</organism>
<gene>
    <name evidence="2" type="ORF">M5X16_23220</name>
    <name evidence="3" type="ORF">PC41400_13890</name>
</gene>